<reference evidence="2" key="2">
    <citation type="submission" date="2023-05" db="EMBL/GenBank/DDBJ databases">
        <authorList>
            <person name="Schelkunov M.I."/>
        </authorList>
    </citation>
    <scope>NUCLEOTIDE SEQUENCE</scope>
    <source>
        <strain evidence="2">Hsosn_3</strain>
        <tissue evidence="2">Leaf</tissue>
    </source>
</reference>
<evidence type="ECO:0000313" key="3">
    <source>
        <dbReference type="Proteomes" id="UP001237642"/>
    </source>
</evidence>
<evidence type="ECO:0000256" key="1">
    <source>
        <dbReference type="SAM" id="MobiDB-lite"/>
    </source>
</evidence>
<evidence type="ECO:0000313" key="2">
    <source>
        <dbReference type="EMBL" id="KAK1362931.1"/>
    </source>
</evidence>
<accession>A0AAD8H9P1</accession>
<feature type="region of interest" description="Disordered" evidence="1">
    <location>
        <begin position="1"/>
        <end position="74"/>
    </location>
</feature>
<reference evidence="2" key="1">
    <citation type="submission" date="2023-02" db="EMBL/GenBank/DDBJ databases">
        <title>Genome of toxic invasive species Heracleum sosnowskyi carries increased number of genes despite the absence of recent whole-genome duplications.</title>
        <authorList>
            <person name="Schelkunov M."/>
            <person name="Shtratnikova V."/>
            <person name="Makarenko M."/>
            <person name="Klepikova A."/>
            <person name="Omelchenko D."/>
            <person name="Novikova G."/>
            <person name="Obukhova E."/>
            <person name="Bogdanov V."/>
            <person name="Penin A."/>
            <person name="Logacheva M."/>
        </authorList>
    </citation>
    <scope>NUCLEOTIDE SEQUENCE</scope>
    <source>
        <strain evidence="2">Hsosn_3</strain>
        <tissue evidence="2">Leaf</tissue>
    </source>
</reference>
<dbReference type="SUPFAM" id="SSF50494">
    <property type="entry name" value="Trypsin-like serine proteases"/>
    <property type="match status" value="1"/>
</dbReference>
<sequence length="373" mass="42173">MANNTNGEGSRKLDVRLDKKSKEIPKSVRTRRAKPLDSPPGHNNIGSSKGDEMSTKMQLRKDLNQAKKKQSPEAKNIAFNAELPHYLLSPSPEETKRDVFSESVLTDLHKKGDCITWFLLVRGSKEYDFSDKEYMVTGFSVSDDGLIMSVAHAFHDLDLKNVRIKGRRLDTNVFRTLRVKCIRMPWDVVILENEDVEDDDFGVFVSDGTLYRGQPLLICGNSHDYVGSNLVGTVGVSCVEDVTLPTGNEKCRSFDFDAWRSAEPRYRMFGDMWNKQTCNGNEIKDEFIKNCHPMVPYILCHGFSGRGGLSGSPAFNSDGKIVGMLSAVVRGYWILIHVTVLRHFLSEVLSDEQTDDEEKLAEKKDFQNFIQDM</sequence>
<comment type="caution">
    <text evidence="2">The sequence shown here is derived from an EMBL/GenBank/DDBJ whole genome shotgun (WGS) entry which is preliminary data.</text>
</comment>
<dbReference type="AlphaFoldDB" id="A0AAD8H9P1"/>
<name>A0AAD8H9P1_9APIA</name>
<protein>
    <submittedName>
        <fullName evidence="2">Uncharacterized protein</fullName>
    </submittedName>
</protein>
<feature type="compositionally biased region" description="Basic and acidic residues" evidence="1">
    <location>
        <begin position="9"/>
        <end position="26"/>
    </location>
</feature>
<gene>
    <name evidence="2" type="ORF">POM88_038492</name>
</gene>
<dbReference type="Proteomes" id="UP001237642">
    <property type="component" value="Unassembled WGS sequence"/>
</dbReference>
<dbReference type="Pfam" id="PF13365">
    <property type="entry name" value="Trypsin_2"/>
    <property type="match status" value="1"/>
</dbReference>
<organism evidence="2 3">
    <name type="scientific">Heracleum sosnowskyi</name>
    <dbReference type="NCBI Taxonomy" id="360622"/>
    <lineage>
        <taxon>Eukaryota</taxon>
        <taxon>Viridiplantae</taxon>
        <taxon>Streptophyta</taxon>
        <taxon>Embryophyta</taxon>
        <taxon>Tracheophyta</taxon>
        <taxon>Spermatophyta</taxon>
        <taxon>Magnoliopsida</taxon>
        <taxon>eudicotyledons</taxon>
        <taxon>Gunneridae</taxon>
        <taxon>Pentapetalae</taxon>
        <taxon>asterids</taxon>
        <taxon>campanulids</taxon>
        <taxon>Apiales</taxon>
        <taxon>Apiaceae</taxon>
        <taxon>Apioideae</taxon>
        <taxon>apioid superclade</taxon>
        <taxon>Tordylieae</taxon>
        <taxon>Tordyliinae</taxon>
        <taxon>Heracleum</taxon>
    </lineage>
</organism>
<dbReference type="EMBL" id="JAUIZM010000009">
    <property type="protein sequence ID" value="KAK1362931.1"/>
    <property type="molecule type" value="Genomic_DNA"/>
</dbReference>
<feature type="compositionally biased region" description="Basic and acidic residues" evidence="1">
    <location>
        <begin position="49"/>
        <end position="65"/>
    </location>
</feature>
<dbReference type="InterPro" id="IPR009003">
    <property type="entry name" value="Peptidase_S1_PA"/>
</dbReference>
<keyword evidence="3" id="KW-1185">Reference proteome</keyword>
<proteinExistence type="predicted"/>